<feature type="compositionally biased region" description="Basic and acidic residues" evidence="3">
    <location>
        <begin position="426"/>
        <end position="436"/>
    </location>
</feature>
<dbReference type="PANTHER" id="PTHR48051:SF54">
    <property type="entry name" value="LEUCINE-RICH REPEAT-CONTAINING PROTEIN"/>
    <property type="match status" value="1"/>
</dbReference>
<dbReference type="RefSeq" id="XP_033463530.1">
    <property type="nucleotide sequence ID" value="XM_033598943.1"/>
</dbReference>
<dbReference type="OrthoDB" id="676979at2759"/>
<keyword evidence="1" id="KW-0433">Leucine-rich repeat</keyword>
<dbReference type="AlphaFoldDB" id="A0A6J3MFR1"/>
<dbReference type="InterPro" id="IPR050216">
    <property type="entry name" value="LRR_domain-containing"/>
</dbReference>
<dbReference type="InterPro" id="IPR001611">
    <property type="entry name" value="Leu-rich_rpt"/>
</dbReference>
<keyword evidence="2" id="KW-0677">Repeat</keyword>
<dbReference type="GeneID" id="54356742"/>
<dbReference type="InterPro" id="IPR003591">
    <property type="entry name" value="Leu-rich_rpt_typical-subtyp"/>
</dbReference>
<gene>
    <name evidence="5" type="ORF">K489DRAFT_117301</name>
</gene>
<dbReference type="Gene3D" id="3.80.10.10">
    <property type="entry name" value="Ribonuclease Inhibitor"/>
    <property type="match status" value="3"/>
</dbReference>
<dbReference type="InterPro" id="IPR032675">
    <property type="entry name" value="LRR_dom_sf"/>
</dbReference>
<reference evidence="5" key="2">
    <citation type="submission" date="2020-04" db="EMBL/GenBank/DDBJ databases">
        <authorList>
            <consortium name="NCBI Genome Project"/>
        </authorList>
    </citation>
    <scope>NUCLEOTIDE SEQUENCE</scope>
    <source>
        <strain evidence="5">CBS 342.82</strain>
    </source>
</reference>
<feature type="compositionally biased region" description="Low complexity" evidence="3">
    <location>
        <begin position="27"/>
        <end position="38"/>
    </location>
</feature>
<sequence length="1077" mass="115553">MDSSQAASKRMSAIPRPGASKLPQLNARPAPAAGGLAPSTRPAPATNPGRGVAAGIHPPAVAAAPKSSLQASRLTKRSSIAHLPRATAAAAKDSSSLQKSTTTRTNGLHSTAQAPKASNGQRAPPTARAENEPRSLRAPEGARGLSRQRSRGREDLREEEPAETLSPVKPRISKPSRPSLSDRTIESLHALPSTPRASRQSDFFSPGGSPMTLAGRPKSSLSRTDSITNGPGTNYNNAGERSLSPSKRISASAKPATRMSLGGSGIPMGAGNRRSMSIPFATKLQEVRSSLRPSQRSMSPVRTGLSSDPVQLPTQSPVLEARDPSPEPVVADPTLDDTVNEPVPTKIEIEAIQEAATPSKAAPNKSTSSLKAPKRDASRSKSPKSRPSLGPAFAPADGKSASEPQRATSSSSTALRQQIAAAKAAARKEKLKHDSPQDSTASAVPSFDIQLHTNPFNDAPRDEKHILRNRINTARVDGKLNIAAMNLRKIPDEVLKMYDAKAMEECNVNWAEVVDLTRLIAADNELDELDETVFPDRSPQDVDADGCAEGNQFGGLEFIDLHGNLLTVLPMGLRRLERLTSLNLAHNKLDNAAFDVLAEIQSLKDLRLGNNSLSGNLPTSICALPHLETLDLQSNRLLGLPEAMRELVNLRVLNVSGNQLTTLPMDSLEGLPLVELDASSNLLIASLFPLGGANGHPSLQVMNVANNSLAALTFLESLHLPHLRSLNVSNNHLTVLPSVAGWTELITLAVGDNKIAQFPEGFTKLQKLRIVNFASNELRLVDPDVTRMSSLETLILAANPLREKKFLSMSAGDIKRELRARMTPSSAFENGDGDDVPDSPVTVIGAGDHMDENATSSWQMKANGVLELVAKNLGDDFDDLLASYFQANEVRDLVLQSNKLTCIPPAMSFGQDLRSLDLTDNPFSGADYLDDVVDLPFLQELSLSKCRLLSLDPLLAQLRAPHLRSLNVCANRLTGAVPLLRIAYPKLSTFLASDNKFEMVSADALRGLANVNLASNNIAQLPAELGLLWDEGLRHLDVGSNSFRVPNYRILERGTEATLRWLRNKLPASAGSMSELD</sequence>
<dbReference type="Pfam" id="PF13855">
    <property type="entry name" value="LRR_8"/>
    <property type="match status" value="1"/>
</dbReference>
<feature type="compositionally biased region" description="Low complexity" evidence="3">
    <location>
        <begin position="414"/>
        <end position="424"/>
    </location>
</feature>
<evidence type="ECO:0000256" key="1">
    <source>
        <dbReference type="ARBA" id="ARBA00022614"/>
    </source>
</evidence>
<feature type="compositionally biased region" description="Polar residues" evidence="3">
    <location>
        <begin position="402"/>
        <end position="413"/>
    </location>
</feature>
<name>A0A6J3MFR1_9PEZI</name>
<evidence type="ECO:0000256" key="3">
    <source>
        <dbReference type="SAM" id="MobiDB-lite"/>
    </source>
</evidence>
<dbReference type="SUPFAM" id="SSF52058">
    <property type="entry name" value="L domain-like"/>
    <property type="match status" value="2"/>
</dbReference>
<dbReference type="SMART" id="SM00364">
    <property type="entry name" value="LRR_BAC"/>
    <property type="match status" value="7"/>
</dbReference>
<evidence type="ECO:0000313" key="4">
    <source>
        <dbReference type="Proteomes" id="UP000504637"/>
    </source>
</evidence>
<feature type="compositionally biased region" description="Polar residues" evidence="3">
    <location>
        <begin position="219"/>
        <end position="249"/>
    </location>
</feature>
<dbReference type="PROSITE" id="PS51450">
    <property type="entry name" value="LRR"/>
    <property type="match status" value="2"/>
</dbReference>
<accession>A0A6J3MFR1</accession>
<evidence type="ECO:0000313" key="5">
    <source>
        <dbReference type="RefSeq" id="XP_033463530.1"/>
    </source>
</evidence>
<feature type="compositionally biased region" description="Low complexity" evidence="3">
    <location>
        <begin position="51"/>
        <end position="65"/>
    </location>
</feature>
<keyword evidence="4" id="KW-1185">Reference proteome</keyword>
<reference evidence="5" key="1">
    <citation type="submission" date="2020-01" db="EMBL/GenBank/DDBJ databases">
        <authorList>
            <consortium name="DOE Joint Genome Institute"/>
            <person name="Haridas S."/>
            <person name="Albert R."/>
            <person name="Binder M."/>
            <person name="Bloem J."/>
            <person name="Labutti K."/>
            <person name="Salamov A."/>
            <person name="Andreopoulos B."/>
            <person name="Baker S.E."/>
            <person name="Barry K."/>
            <person name="Bills G."/>
            <person name="Bluhm B.H."/>
            <person name="Cannon C."/>
            <person name="Castanera R."/>
            <person name="Culley D.E."/>
            <person name="Daum C."/>
            <person name="Ezra D."/>
            <person name="Gonzalez J.B."/>
            <person name="Henrissat B."/>
            <person name="Kuo A."/>
            <person name="Liang C."/>
            <person name="Lipzen A."/>
            <person name="Lutzoni F."/>
            <person name="Magnuson J."/>
            <person name="Mondo S."/>
            <person name="Nolan M."/>
            <person name="Ohm R."/>
            <person name="Pangilinan J."/>
            <person name="Park H.-J."/>
            <person name="Ramirez L."/>
            <person name="Alfaro M."/>
            <person name="Sun H."/>
            <person name="Tritt A."/>
            <person name="Yoshinaga Y."/>
            <person name="Zwiers L.-H."/>
            <person name="Turgeon B.G."/>
            <person name="Goodwin S.B."/>
            <person name="Spatafora J.W."/>
            <person name="Crous P.W."/>
            <person name="Grigoriev I.V."/>
        </authorList>
    </citation>
    <scope>NUCLEOTIDE SEQUENCE</scope>
    <source>
        <strain evidence="5">CBS 342.82</strain>
    </source>
</reference>
<organism evidence="5">
    <name type="scientific">Dissoconium aciculare CBS 342.82</name>
    <dbReference type="NCBI Taxonomy" id="1314786"/>
    <lineage>
        <taxon>Eukaryota</taxon>
        <taxon>Fungi</taxon>
        <taxon>Dikarya</taxon>
        <taxon>Ascomycota</taxon>
        <taxon>Pezizomycotina</taxon>
        <taxon>Dothideomycetes</taxon>
        <taxon>Dothideomycetidae</taxon>
        <taxon>Mycosphaerellales</taxon>
        <taxon>Dissoconiaceae</taxon>
        <taxon>Dissoconium</taxon>
    </lineage>
</organism>
<dbReference type="Pfam" id="PF00560">
    <property type="entry name" value="LRR_1"/>
    <property type="match status" value="1"/>
</dbReference>
<dbReference type="Proteomes" id="UP000504637">
    <property type="component" value="Unplaced"/>
</dbReference>
<feature type="compositionally biased region" description="Polar residues" evidence="3">
    <location>
        <begin position="287"/>
        <end position="317"/>
    </location>
</feature>
<feature type="region of interest" description="Disordered" evidence="3">
    <location>
        <begin position="1"/>
        <end position="448"/>
    </location>
</feature>
<evidence type="ECO:0000256" key="2">
    <source>
        <dbReference type="ARBA" id="ARBA00022737"/>
    </source>
</evidence>
<dbReference type="GO" id="GO:0005737">
    <property type="term" value="C:cytoplasm"/>
    <property type="evidence" value="ECO:0007669"/>
    <property type="project" value="TreeGrafter"/>
</dbReference>
<dbReference type="SMART" id="SM00369">
    <property type="entry name" value="LRR_TYP"/>
    <property type="match status" value="10"/>
</dbReference>
<proteinExistence type="predicted"/>
<reference evidence="5" key="3">
    <citation type="submission" date="2025-08" db="UniProtKB">
        <authorList>
            <consortium name="RefSeq"/>
        </authorList>
    </citation>
    <scope>IDENTIFICATION</scope>
    <source>
        <strain evidence="5">CBS 342.82</strain>
    </source>
</reference>
<dbReference type="PANTHER" id="PTHR48051">
    <property type="match status" value="1"/>
</dbReference>
<protein>
    <submittedName>
        <fullName evidence="5">L domain-like protein</fullName>
    </submittedName>
</protein>
<feature type="compositionally biased region" description="Polar residues" evidence="3">
    <location>
        <begin position="93"/>
        <end position="121"/>
    </location>
</feature>